<protein>
    <recommendedName>
        <fullName evidence="6">MPN domain-containing protein</fullName>
    </recommendedName>
</protein>
<dbReference type="SUPFAM" id="SSF102712">
    <property type="entry name" value="JAB1/MPN domain"/>
    <property type="match status" value="1"/>
</dbReference>
<evidence type="ECO:0000313" key="7">
    <source>
        <dbReference type="EMBL" id="NDJ15963.1"/>
    </source>
</evidence>
<dbReference type="GO" id="GO:0008270">
    <property type="term" value="F:zinc ion binding"/>
    <property type="evidence" value="ECO:0007669"/>
    <property type="project" value="TreeGrafter"/>
</dbReference>
<gene>
    <name evidence="7" type="ORF">GS601_01445</name>
</gene>
<evidence type="ECO:0000256" key="5">
    <source>
        <dbReference type="ARBA" id="ARBA00023049"/>
    </source>
</evidence>
<dbReference type="Gene3D" id="3.40.140.10">
    <property type="entry name" value="Cytidine Deaminase, domain 2"/>
    <property type="match status" value="1"/>
</dbReference>
<evidence type="ECO:0000313" key="8">
    <source>
        <dbReference type="Proteomes" id="UP000646053"/>
    </source>
</evidence>
<evidence type="ECO:0000256" key="2">
    <source>
        <dbReference type="ARBA" id="ARBA00022723"/>
    </source>
</evidence>
<dbReference type="InterPro" id="IPR051929">
    <property type="entry name" value="VirAsm_ModProt"/>
</dbReference>
<dbReference type="FunFam" id="3.40.140.10:FF:000085">
    <property type="entry name" value="Mov34/MPN/PAD-1 family protein"/>
    <property type="match status" value="1"/>
</dbReference>
<dbReference type="PROSITE" id="PS50249">
    <property type="entry name" value="MPN"/>
    <property type="match status" value="1"/>
</dbReference>
<dbReference type="SMART" id="SM00232">
    <property type="entry name" value="JAB_MPN"/>
    <property type="match status" value="1"/>
</dbReference>
<comment type="caution">
    <text evidence="7">The sequence shown here is derived from an EMBL/GenBank/DDBJ whole genome shotgun (WGS) entry which is preliminary data.</text>
</comment>
<dbReference type="PANTHER" id="PTHR34858:SF1">
    <property type="entry name" value="CYSO-CYSTEINE PEPTIDASE"/>
    <property type="match status" value="1"/>
</dbReference>
<evidence type="ECO:0000259" key="6">
    <source>
        <dbReference type="PROSITE" id="PS50249"/>
    </source>
</evidence>
<accession>A0A8J8CGP6</accession>
<proteinExistence type="predicted"/>
<keyword evidence="1" id="KW-0645">Protease</keyword>
<dbReference type="InterPro" id="IPR028090">
    <property type="entry name" value="JAB_dom_prok"/>
</dbReference>
<dbReference type="AlphaFoldDB" id="A0A8J8CGP6"/>
<evidence type="ECO:0000256" key="4">
    <source>
        <dbReference type="ARBA" id="ARBA00022833"/>
    </source>
</evidence>
<organism evidence="7 8">
    <name type="scientific">Myxacorys almedinensis A</name>
    <dbReference type="NCBI Taxonomy" id="2690445"/>
    <lineage>
        <taxon>Bacteria</taxon>
        <taxon>Bacillati</taxon>
        <taxon>Cyanobacteriota</taxon>
        <taxon>Cyanophyceae</taxon>
        <taxon>Leptolyngbyales</taxon>
        <taxon>Leptolyngbyaceae</taxon>
        <taxon>Myxacorys</taxon>
        <taxon>Myxacorys almedinensis</taxon>
    </lineage>
</organism>
<dbReference type="PANTHER" id="PTHR34858">
    <property type="entry name" value="CYSO-CYSTEINE PEPTIDASE"/>
    <property type="match status" value="1"/>
</dbReference>
<dbReference type="InterPro" id="IPR000555">
    <property type="entry name" value="JAMM/MPN+_dom"/>
</dbReference>
<keyword evidence="4" id="KW-0862">Zinc</keyword>
<feature type="domain" description="MPN" evidence="6">
    <location>
        <begin position="13"/>
        <end position="155"/>
    </location>
</feature>
<evidence type="ECO:0000256" key="3">
    <source>
        <dbReference type="ARBA" id="ARBA00022801"/>
    </source>
</evidence>
<dbReference type="Proteomes" id="UP000646053">
    <property type="component" value="Unassembled WGS sequence"/>
</dbReference>
<keyword evidence="3" id="KW-0378">Hydrolase</keyword>
<dbReference type="InterPro" id="IPR037518">
    <property type="entry name" value="MPN"/>
</dbReference>
<dbReference type="RefSeq" id="WP_162421410.1">
    <property type="nucleotide sequence ID" value="NZ_WVIE01000001.1"/>
</dbReference>
<keyword evidence="2" id="KW-0479">Metal-binding</keyword>
<reference evidence="7" key="1">
    <citation type="submission" date="2019-12" db="EMBL/GenBank/DDBJ databases">
        <title>High-Quality draft genome sequences of three cyanobacteria isolated from the limestone walls of the Old Cathedral of Coimbra.</title>
        <authorList>
            <person name="Tiago I."/>
            <person name="Soares F."/>
            <person name="Portugal A."/>
        </authorList>
    </citation>
    <scope>NUCLEOTIDE SEQUENCE</scope>
    <source>
        <strain evidence="7">A</strain>
    </source>
</reference>
<dbReference type="CDD" id="cd08070">
    <property type="entry name" value="MPN_like"/>
    <property type="match status" value="1"/>
</dbReference>
<keyword evidence="5" id="KW-0482">Metalloprotease</keyword>
<dbReference type="GO" id="GO:0006508">
    <property type="term" value="P:proteolysis"/>
    <property type="evidence" value="ECO:0007669"/>
    <property type="project" value="UniProtKB-KW"/>
</dbReference>
<keyword evidence="8" id="KW-1185">Reference proteome</keyword>
<sequence length="159" mass="17745">MSVLSEDHPAVILSLDSQHIVSIQAHATRTYPEECCGLLLGTSDPTGKTVMDVRATNNIWREEAQSDLTKKRRYLIPPEEMLVAMKHARTLGLDIIGIYHSHPDCPAEPSECDRAAAWQHYSYLIVSVPQGKAGDVRSWSLTDQQVFSEEDVLIFRGSP</sequence>
<dbReference type="Pfam" id="PF14464">
    <property type="entry name" value="Prok-JAB"/>
    <property type="match status" value="1"/>
</dbReference>
<name>A0A8J8CGP6_9CYAN</name>
<dbReference type="GO" id="GO:0008235">
    <property type="term" value="F:metalloexopeptidase activity"/>
    <property type="evidence" value="ECO:0007669"/>
    <property type="project" value="TreeGrafter"/>
</dbReference>
<dbReference type="EMBL" id="WVIE01000001">
    <property type="protein sequence ID" value="NDJ15963.1"/>
    <property type="molecule type" value="Genomic_DNA"/>
</dbReference>
<evidence type="ECO:0000256" key="1">
    <source>
        <dbReference type="ARBA" id="ARBA00022670"/>
    </source>
</evidence>